<comment type="caution">
    <text evidence="2">The sequence shown here is derived from an EMBL/GenBank/DDBJ whole genome shotgun (WGS) entry which is preliminary data.</text>
</comment>
<name>A0ABS5XXC1_9MICO</name>
<dbReference type="Pfam" id="PF12697">
    <property type="entry name" value="Abhydrolase_6"/>
    <property type="match status" value="1"/>
</dbReference>
<dbReference type="GO" id="GO:0016787">
    <property type="term" value="F:hydrolase activity"/>
    <property type="evidence" value="ECO:0007669"/>
    <property type="project" value="UniProtKB-KW"/>
</dbReference>
<sequence>MKASRRAVAHDARAGRADTLRTVLGATAVGLASAFLAASAAFAFVAVRVARRVVMPAARAADTRILDVDVAAQTITLKRTPDTALPGRYGLFTTGAADYLKVGSILSSDAATVKRKLLTEVDGDMHLAPEAAFSGWYFRQPEELHLPFTHEYVPTALGPCPAWLFPGGDDGETGESWVIQIHGRGTTRSECLRAVPVFHSLGITSLVVSYRNDGDAPRTRSGTYALGATEWRDVDAAITWALRRGARRIILMGWSMGGAIALQVSLGSAHRESIVGVILDSPVVDWRTVLTYQGHELRIPTAVTGLAIGTLGADWAAPATRAEGGIPFDRLDIVARADELRHPALILHSDDDGFVPSSASHALADARPDLVEMQTFTTARHTKLWNYDQQRWTDAIESWLRRHDPTFAEESAS</sequence>
<dbReference type="PANTHER" id="PTHR43358:SF4">
    <property type="entry name" value="ALPHA_BETA HYDROLASE FOLD-1 DOMAIN-CONTAINING PROTEIN"/>
    <property type="match status" value="1"/>
</dbReference>
<keyword evidence="2" id="KW-0378">Hydrolase</keyword>
<dbReference type="RefSeq" id="WP_215488426.1">
    <property type="nucleotide sequence ID" value="NZ_BAAAPJ010000004.1"/>
</dbReference>
<proteinExistence type="predicted"/>
<organism evidence="2 3">
    <name type="scientific">Microbacterium flavum</name>
    <dbReference type="NCBI Taxonomy" id="415216"/>
    <lineage>
        <taxon>Bacteria</taxon>
        <taxon>Bacillati</taxon>
        <taxon>Actinomycetota</taxon>
        <taxon>Actinomycetes</taxon>
        <taxon>Micrococcales</taxon>
        <taxon>Microbacteriaceae</taxon>
        <taxon>Microbacterium</taxon>
    </lineage>
</organism>
<dbReference type="InterPro" id="IPR029058">
    <property type="entry name" value="AB_hydrolase_fold"/>
</dbReference>
<evidence type="ECO:0000259" key="1">
    <source>
        <dbReference type="Pfam" id="PF12697"/>
    </source>
</evidence>
<dbReference type="InterPro" id="IPR052920">
    <property type="entry name" value="DNA-binding_regulatory"/>
</dbReference>
<feature type="domain" description="AB hydrolase-1" evidence="1">
    <location>
        <begin position="181"/>
        <end position="385"/>
    </location>
</feature>
<accession>A0ABS5XXC1</accession>
<dbReference type="Gene3D" id="3.40.50.1820">
    <property type="entry name" value="alpha/beta hydrolase"/>
    <property type="match status" value="1"/>
</dbReference>
<dbReference type="SUPFAM" id="SSF53474">
    <property type="entry name" value="alpha/beta-Hydrolases"/>
    <property type="match status" value="1"/>
</dbReference>
<keyword evidence="3" id="KW-1185">Reference proteome</keyword>
<dbReference type="InterPro" id="IPR000073">
    <property type="entry name" value="AB_hydrolase_1"/>
</dbReference>
<dbReference type="Proteomes" id="UP000740605">
    <property type="component" value="Unassembled WGS sequence"/>
</dbReference>
<protein>
    <submittedName>
        <fullName evidence="2">Alpha/beta fold hydrolase</fullName>
    </submittedName>
</protein>
<dbReference type="PANTHER" id="PTHR43358">
    <property type="entry name" value="ALPHA/BETA-HYDROLASE"/>
    <property type="match status" value="1"/>
</dbReference>
<reference evidence="2 3" key="1">
    <citation type="submission" date="2021-03" db="EMBL/GenBank/DDBJ databases">
        <title>Microbacterium pauli sp. nov., isolated from microfiltered milk.</title>
        <authorList>
            <person name="Bellassi P."/>
            <person name="Fontana A."/>
            <person name="Callegari M.L."/>
            <person name="Lorenzo M."/>
            <person name="Cappa F."/>
        </authorList>
    </citation>
    <scope>NUCLEOTIDE SEQUENCE [LARGE SCALE GENOMIC DNA]</scope>
    <source>
        <strain evidence="2 3">DSM 18909</strain>
    </source>
</reference>
<dbReference type="EMBL" id="JAFLHG010000015">
    <property type="protein sequence ID" value="MBT8799193.1"/>
    <property type="molecule type" value="Genomic_DNA"/>
</dbReference>
<evidence type="ECO:0000313" key="3">
    <source>
        <dbReference type="Proteomes" id="UP000740605"/>
    </source>
</evidence>
<gene>
    <name evidence="2" type="ORF">J0P97_14115</name>
</gene>
<evidence type="ECO:0000313" key="2">
    <source>
        <dbReference type="EMBL" id="MBT8799193.1"/>
    </source>
</evidence>